<dbReference type="Gene3D" id="3.10.10.10">
    <property type="entry name" value="HIV Type 1 Reverse Transcriptase, subunit A, domain 1"/>
    <property type="match status" value="1"/>
</dbReference>
<feature type="domain" description="Reverse transcriptase" evidence="1">
    <location>
        <begin position="8"/>
        <end position="93"/>
    </location>
</feature>
<dbReference type="InterPro" id="IPR043502">
    <property type="entry name" value="DNA/RNA_pol_sf"/>
</dbReference>
<dbReference type="Proteomes" id="UP001165121">
    <property type="component" value="Unassembled WGS sequence"/>
</dbReference>
<sequence>MLSFVTHRGIYSPIMMPMGATDAVAYCQCVVEAIFRYLLGKGLFYWLDGILGYAETEEELLVLLEKVLERCENFCLKLHAKKCLFFATEVKRCGRIISAEGVKHYPEHIQGLVDMQPPRTAGELQQFVFAANWMRQSIPEYSHLSAALYEALERGVAKSETNWRKCVGWHDAESASFGAVRAAVAERDQRNC</sequence>
<evidence type="ECO:0000259" key="1">
    <source>
        <dbReference type="Pfam" id="PF00078"/>
    </source>
</evidence>
<dbReference type="InterPro" id="IPR000477">
    <property type="entry name" value="RT_dom"/>
</dbReference>
<dbReference type="OrthoDB" id="117615at2759"/>
<dbReference type="Pfam" id="PF00078">
    <property type="entry name" value="RVT_1"/>
    <property type="match status" value="1"/>
</dbReference>
<evidence type="ECO:0000313" key="3">
    <source>
        <dbReference type="Proteomes" id="UP001165121"/>
    </source>
</evidence>
<dbReference type="AlphaFoldDB" id="A0A9W6YED4"/>
<dbReference type="PANTHER" id="PTHR33064">
    <property type="entry name" value="POL PROTEIN"/>
    <property type="match status" value="1"/>
</dbReference>
<dbReference type="Gene3D" id="3.30.70.270">
    <property type="match status" value="2"/>
</dbReference>
<dbReference type="InterPro" id="IPR043128">
    <property type="entry name" value="Rev_trsase/Diguanyl_cyclase"/>
</dbReference>
<keyword evidence="3" id="KW-1185">Reference proteome</keyword>
<accession>A0A9W6YED4</accession>
<evidence type="ECO:0000313" key="2">
    <source>
        <dbReference type="EMBL" id="GMF62152.1"/>
    </source>
</evidence>
<gene>
    <name evidence="2" type="ORF">Pfra01_002710800</name>
</gene>
<proteinExistence type="predicted"/>
<organism evidence="2 3">
    <name type="scientific">Phytophthora fragariaefolia</name>
    <dbReference type="NCBI Taxonomy" id="1490495"/>
    <lineage>
        <taxon>Eukaryota</taxon>
        <taxon>Sar</taxon>
        <taxon>Stramenopiles</taxon>
        <taxon>Oomycota</taxon>
        <taxon>Peronosporomycetes</taxon>
        <taxon>Peronosporales</taxon>
        <taxon>Peronosporaceae</taxon>
        <taxon>Phytophthora</taxon>
    </lineage>
</organism>
<dbReference type="PANTHER" id="PTHR33064:SF37">
    <property type="entry name" value="RIBONUCLEASE H"/>
    <property type="match status" value="1"/>
</dbReference>
<dbReference type="EMBL" id="BSXT01006218">
    <property type="protein sequence ID" value="GMF62152.1"/>
    <property type="molecule type" value="Genomic_DNA"/>
</dbReference>
<name>A0A9W6YED4_9STRA</name>
<comment type="caution">
    <text evidence="2">The sequence shown here is derived from an EMBL/GenBank/DDBJ whole genome shotgun (WGS) entry which is preliminary data.</text>
</comment>
<dbReference type="InterPro" id="IPR051320">
    <property type="entry name" value="Viral_Replic_Matur_Polypro"/>
</dbReference>
<dbReference type="SUPFAM" id="SSF56672">
    <property type="entry name" value="DNA/RNA polymerases"/>
    <property type="match status" value="1"/>
</dbReference>
<protein>
    <submittedName>
        <fullName evidence="2">Unnamed protein product</fullName>
    </submittedName>
</protein>
<reference evidence="2" key="1">
    <citation type="submission" date="2023-04" db="EMBL/GenBank/DDBJ databases">
        <title>Phytophthora fragariaefolia NBRC 109709.</title>
        <authorList>
            <person name="Ichikawa N."/>
            <person name="Sato H."/>
            <person name="Tonouchi N."/>
        </authorList>
    </citation>
    <scope>NUCLEOTIDE SEQUENCE</scope>
    <source>
        <strain evidence="2">NBRC 109709</strain>
    </source>
</reference>